<keyword evidence="2" id="KW-1185">Reference proteome</keyword>
<evidence type="ECO:0000313" key="2">
    <source>
        <dbReference type="Proteomes" id="UP001230005"/>
    </source>
</evidence>
<accession>A0ABT9ZUZ7</accession>
<evidence type="ECO:0000313" key="1">
    <source>
        <dbReference type="EMBL" id="MDQ0255066.1"/>
    </source>
</evidence>
<gene>
    <name evidence="1" type="ORF">J2S74_002448</name>
</gene>
<protein>
    <submittedName>
        <fullName evidence="1">Sporulation protein YtxC</fullName>
    </submittedName>
</protein>
<dbReference type="RefSeq" id="WP_307325899.1">
    <property type="nucleotide sequence ID" value="NZ_JAUSUG010000008.1"/>
</dbReference>
<dbReference type="InterPro" id="IPR014199">
    <property type="entry name" value="Spore_YtxC"/>
</dbReference>
<sequence>MLTIQFKDSSLCEAFYHQLLHSLDTYGGGENGIVIEKIENYTNLCINFSVIHGKEKLNRRKMVATILTNVTIKEFLPIWLNEWICDRFHFEDPYEIEAITEHAREIFFNTKHDVPLKTTFVSWQRDMFSLYDQFIKEAMRFSFDSFVRFRLRKLKYRLVEVVEKAIDEYKLEHDYQVMINTCRDYLKNHSPRIHTIHLYLNQEINMVDQNGQKVPTQQIRRWLTHDLSFEDPLPISQRVIGPLVSIAPKKLVIYPNVNMHEGLLHTILSIFEERVELQKEQKAKLIPTFLN</sequence>
<proteinExistence type="predicted"/>
<comment type="caution">
    <text evidence="1">The sequence shown here is derived from an EMBL/GenBank/DDBJ whole genome shotgun (WGS) entry which is preliminary data.</text>
</comment>
<reference evidence="1 2" key="1">
    <citation type="submission" date="2023-07" db="EMBL/GenBank/DDBJ databases">
        <title>Genomic Encyclopedia of Type Strains, Phase IV (KMG-IV): sequencing the most valuable type-strain genomes for metagenomic binning, comparative biology and taxonomic classification.</title>
        <authorList>
            <person name="Goeker M."/>
        </authorList>
    </citation>
    <scope>NUCLEOTIDE SEQUENCE [LARGE SCALE GENOMIC DNA]</scope>
    <source>
        <strain evidence="1 2">DSM 9768</strain>
    </source>
</reference>
<organism evidence="1 2">
    <name type="scientific">Evansella vedderi</name>
    <dbReference type="NCBI Taxonomy" id="38282"/>
    <lineage>
        <taxon>Bacteria</taxon>
        <taxon>Bacillati</taxon>
        <taxon>Bacillota</taxon>
        <taxon>Bacilli</taxon>
        <taxon>Bacillales</taxon>
        <taxon>Bacillaceae</taxon>
        <taxon>Evansella</taxon>
    </lineage>
</organism>
<name>A0ABT9ZUZ7_9BACI</name>
<dbReference type="EMBL" id="JAUSUG010000008">
    <property type="protein sequence ID" value="MDQ0255066.1"/>
    <property type="molecule type" value="Genomic_DNA"/>
</dbReference>
<dbReference type="Pfam" id="PF08812">
    <property type="entry name" value="YtxC"/>
    <property type="match status" value="1"/>
</dbReference>
<dbReference type="Proteomes" id="UP001230005">
    <property type="component" value="Unassembled WGS sequence"/>
</dbReference>